<evidence type="ECO:0000256" key="8">
    <source>
        <dbReference type="PROSITE-ProRule" id="PRU00880"/>
    </source>
</evidence>
<evidence type="ECO:0000256" key="4">
    <source>
        <dbReference type="ARBA" id="ARBA00022840"/>
    </source>
</evidence>
<dbReference type="Pfam" id="PF00168">
    <property type="entry name" value="C2"/>
    <property type="match status" value="1"/>
</dbReference>
<evidence type="ECO:0000256" key="3">
    <source>
        <dbReference type="ARBA" id="ARBA00022777"/>
    </source>
</evidence>
<dbReference type="Gene3D" id="2.60.40.150">
    <property type="entry name" value="C2 domain"/>
    <property type="match status" value="2"/>
</dbReference>
<feature type="domain" description="C2" evidence="9">
    <location>
        <begin position="1280"/>
        <end position="1401"/>
    </location>
</feature>
<dbReference type="SUPFAM" id="SSF56112">
    <property type="entry name" value="Protein kinase-like (PK-like)"/>
    <property type="match status" value="1"/>
</dbReference>
<dbReference type="SUPFAM" id="SSF48371">
    <property type="entry name" value="ARM repeat"/>
    <property type="match status" value="1"/>
</dbReference>
<dbReference type="InterPro" id="IPR016024">
    <property type="entry name" value="ARM-type_fold"/>
</dbReference>
<comment type="catalytic activity">
    <reaction evidence="6">
        <text>a 1,2-diacyl-sn-glycero-3-phospho-(1D-myo-inositol) + ATP = a 1,2-diacyl-sn-glycero-3-phospho-(1D-myo-inositol-3-phosphate) + ADP + H(+)</text>
        <dbReference type="Rhea" id="RHEA:12709"/>
        <dbReference type="ChEBI" id="CHEBI:15378"/>
        <dbReference type="ChEBI" id="CHEBI:30616"/>
        <dbReference type="ChEBI" id="CHEBI:57880"/>
        <dbReference type="ChEBI" id="CHEBI:58088"/>
        <dbReference type="ChEBI" id="CHEBI:456216"/>
        <dbReference type="EC" id="2.7.1.137"/>
    </reaction>
    <physiologicalReaction direction="left-to-right" evidence="6">
        <dbReference type="Rhea" id="RHEA:12710"/>
    </physiologicalReaction>
</comment>
<name>A0ABR3K7T0_TRISP</name>
<proteinExistence type="inferred from homology"/>
<dbReference type="Gene3D" id="3.30.1010.10">
    <property type="entry name" value="Phosphatidylinositol 3-kinase Catalytic Subunit, Chain A, domain 4"/>
    <property type="match status" value="1"/>
</dbReference>
<evidence type="ECO:0000259" key="14">
    <source>
        <dbReference type="PROSITE" id="PS51547"/>
    </source>
</evidence>
<dbReference type="InterPro" id="IPR035892">
    <property type="entry name" value="C2_domain_sf"/>
</dbReference>
<dbReference type="SMART" id="SM00142">
    <property type="entry name" value="PI3K_C2"/>
    <property type="match status" value="1"/>
</dbReference>
<dbReference type="PANTHER" id="PTHR10048">
    <property type="entry name" value="PHOSPHATIDYLINOSITOL KINASE"/>
    <property type="match status" value="1"/>
</dbReference>
<evidence type="ECO:0000256" key="1">
    <source>
        <dbReference type="ARBA" id="ARBA00022679"/>
    </source>
</evidence>
<dbReference type="InterPro" id="IPR000008">
    <property type="entry name" value="C2_dom"/>
</dbReference>
<reference evidence="15 16" key="1">
    <citation type="submission" date="2024-07" db="EMBL/GenBank/DDBJ databases">
        <title>Enhanced genomic and transcriptomic resources for Trichinella pseudospiralis and T. spiralis underpin the discovery of pronounced molecular differences between stages and species.</title>
        <authorList>
            <person name="Pasi K.K."/>
            <person name="La Rosa G."/>
            <person name="Gomez-Morales M.A."/>
            <person name="Tosini F."/>
            <person name="Sumanam S."/>
            <person name="Young N.D."/>
            <person name="Chang B.C."/>
            <person name="Robin G.B."/>
        </authorList>
    </citation>
    <scope>NUCLEOTIDE SEQUENCE [LARGE SCALE GENOMIC DNA]</scope>
    <source>
        <strain evidence="15">ISS534</strain>
    </source>
</reference>
<feature type="domain" description="PX" evidence="10">
    <location>
        <begin position="1148"/>
        <end position="1263"/>
    </location>
</feature>
<dbReference type="Pfam" id="PF00787">
    <property type="entry name" value="PX"/>
    <property type="match status" value="1"/>
</dbReference>
<dbReference type="InterPro" id="IPR029071">
    <property type="entry name" value="Ubiquitin-like_domsf"/>
</dbReference>
<evidence type="ECO:0000313" key="15">
    <source>
        <dbReference type="EMBL" id="KAL1230933.1"/>
    </source>
</evidence>
<comment type="caution">
    <text evidence="15">The sequence shown here is derived from an EMBL/GenBank/DDBJ whole genome shotgun (WGS) entry which is preliminary data.</text>
</comment>
<dbReference type="Gene3D" id="1.10.1070.11">
    <property type="entry name" value="Phosphatidylinositol 3-/4-kinase, catalytic domain"/>
    <property type="match status" value="1"/>
</dbReference>
<dbReference type="PROSITE" id="PS00916">
    <property type="entry name" value="PI3_4_KINASE_2"/>
    <property type="match status" value="1"/>
</dbReference>
<feature type="domain" description="PIK helical" evidence="12">
    <location>
        <begin position="610"/>
        <end position="786"/>
    </location>
</feature>
<feature type="domain" description="PI3K-RBD" evidence="13">
    <location>
        <begin position="195"/>
        <end position="284"/>
    </location>
</feature>
<dbReference type="InterPro" id="IPR036940">
    <property type="entry name" value="PI3/4_kinase_cat_sf"/>
</dbReference>
<dbReference type="PROSITE" id="PS50290">
    <property type="entry name" value="PI3_4_KINASE_3"/>
    <property type="match status" value="1"/>
</dbReference>
<dbReference type="SUPFAM" id="SSF54236">
    <property type="entry name" value="Ubiquitin-like"/>
    <property type="match status" value="1"/>
</dbReference>
<dbReference type="Pfam" id="PF00792">
    <property type="entry name" value="PI3K_C2"/>
    <property type="match status" value="1"/>
</dbReference>
<keyword evidence="1" id="KW-0808">Transferase</keyword>
<dbReference type="SMART" id="SM00146">
    <property type="entry name" value="PI3Kc"/>
    <property type="match status" value="1"/>
</dbReference>
<dbReference type="Gene3D" id="1.25.40.70">
    <property type="entry name" value="Phosphatidylinositol 3-kinase, accessory domain (PIK)"/>
    <property type="match status" value="1"/>
</dbReference>
<dbReference type="InterPro" id="IPR000341">
    <property type="entry name" value="PI3K_Ras-bd_dom"/>
</dbReference>
<dbReference type="InterPro" id="IPR018936">
    <property type="entry name" value="PI3/4_kinase_CS"/>
</dbReference>
<evidence type="ECO:0000259" key="11">
    <source>
        <dbReference type="PROSITE" id="PS50290"/>
    </source>
</evidence>
<protein>
    <submittedName>
        <fullName evidence="15">Phosphatidylinositol 3-kinase piki-1</fullName>
    </submittedName>
</protein>
<dbReference type="Gene3D" id="3.30.1520.10">
    <property type="entry name" value="Phox-like domain"/>
    <property type="match status" value="1"/>
</dbReference>
<dbReference type="SUPFAM" id="SSF64268">
    <property type="entry name" value="PX domain"/>
    <property type="match status" value="1"/>
</dbReference>
<dbReference type="InterPro" id="IPR042236">
    <property type="entry name" value="PI3K_accessory_sf"/>
</dbReference>
<accession>A0ABR3K7T0</accession>
<comment type="similarity">
    <text evidence="8">Belongs to the PI3/PI4-kinase family.</text>
</comment>
<dbReference type="InterPro" id="IPR011009">
    <property type="entry name" value="Kinase-like_dom_sf"/>
</dbReference>
<evidence type="ECO:0000256" key="5">
    <source>
        <dbReference type="ARBA" id="ARBA00023098"/>
    </source>
</evidence>
<dbReference type="Pfam" id="PF00613">
    <property type="entry name" value="PI3Ka"/>
    <property type="match status" value="1"/>
</dbReference>
<comment type="catalytic activity">
    <reaction evidence="7">
        <text>a 1,2-diacyl-sn-glycero-3-phospho-(1D-myo-inositol 4-phosphate) + ATP = a 1,2-diacyl-sn-glycero-3-phospho-(1D-myo-inositol-3,4-bisphosphate) + ADP + H(+)</text>
        <dbReference type="Rhea" id="RHEA:18373"/>
        <dbReference type="ChEBI" id="CHEBI:15378"/>
        <dbReference type="ChEBI" id="CHEBI:30616"/>
        <dbReference type="ChEBI" id="CHEBI:57658"/>
        <dbReference type="ChEBI" id="CHEBI:58178"/>
        <dbReference type="ChEBI" id="CHEBI:456216"/>
        <dbReference type="EC" id="2.7.1.154"/>
    </reaction>
    <physiologicalReaction direction="left-to-right" evidence="7">
        <dbReference type="Rhea" id="RHEA:18374"/>
    </physiologicalReaction>
</comment>
<evidence type="ECO:0000256" key="6">
    <source>
        <dbReference type="ARBA" id="ARBA00023985"/>
    </source>
</evidence>
<feature type="domain" description="PI3K/PI4K catalytic" evidence="11">
    <location>
        <begin position="855"/>
        <end position="1134"/>
    </location>
</feature>
<keyword evidence="3" id="KW-0418">Kinase</keyword>
<feature type="domain" description="C2 PI3K-type" evidence="14">
    <location>
        <begin position="446"/>
        <end position="631"/>
    </location>
</feature>
<evidence type="ECO:0000259" key="13">
    <source>
        <dbReference type="PROSITE" id="PS51546"/>
    </source>
</evidence>
<dbReference type="InterPro" id="IPR015433">
    <property type="entry name" value="PI3/4_kinase"/>
</dbReference>
<dbReference type="PROSITE" id="PS50004">
    <property type="entry name" value="C2"/>
    <property type="match status" value="1"/>
</dbReference>
<evidence type="ECO:0000313" key="16">
    <source>
        <dbReference type="Proteomes" id="UP001558632"/>
    </source>
</evidence>
<dbReference type="PANTHER" id="PTHR10048:SF14">
    <property type="entry name" value="LD28067P"/>
    <property type="match status" value="1"/>
</dbReference>
<dbReference type="Proteomes" id="UP001558632">
    <property type="component" value="Unassembled WGS sequence"/>
</dbReference>
<sequence length="1410" mass="160063">MEPDDDDLIAWVDPDLLAREKKITAIKKMLYASSGISNGLPSSTSSTRTTINDGRLSLADSVAQLRFGSSGDSGSNNENASSTAVERSRSLDSCLFVEFDPLNDEHCSSASANPAEVVSGPDLVVEEPKKPTEGDNHAACGQQFFHLVDRCSNASLQARRLVDYSKSVIADLVDQSDIYRKLVVSRRRFDLVSPDTSLKVTVHTPFDQTAPVLLFACHIRSSIGQIIGCVLCSFNSTRLLPIEQYAIKRFGVDEYLLPDSALADYVFVHDCLKLGHDPELELVDLPKIIQTSKIDESSLLSTLINNNNKNNINSTTGIGSLKRDDLQVVLNTIRQECEKLIDESAAVDAVHRKVNSKFVVQSVKALCSLFHRVENLSLIKAVKKFITACNMEVVVNGEMQSEMAIRKKYKNVKNAISCEFFGRIVAEFSTDSSTSCPFRPSDITDSEVNFHFMIETVHSLPQKWTTEYSQFYLACHLIHGDRELCSAFKTNCGRSDRHFYEYLLFDAWITLPIPLCALPRETKLCLALYGQRVDSNPSSCDQNSSATAGIVACLIDEQLCFSVTPLFDIDDILLNGTNLSPSIRARNSNPGYHNCPNGPKVQFALSLSLTTNRKCLDCNVKLLLEDMIENRALKELDRDEKDFIWEKRIYLTNFDEALPLVLSSAISWDWACLSNIYALVQLWRPVPTSIAMELLLPNCPDEFVRKYAVSCLKCNPVDSLMDILPQLVEVLRFERFECSSLAKCLLKFAVESRAFAFALFWELESHKAHPGWGLRCRLLQNVLVTVVGPGMPTEVRLQVELLSRLDSISEMVKRESRDDKKSKALLVQLHLLDSWLLQTHVRVPLNPSVLAVGVFTENGKVYRSLTCPVKVSFRTVSSNFDIMYKSGDDLRQDSLVLQMIHLMDHLWLKENLDLRMVVFRILPLQDKKGVIELVKNSKTLREIQVEEGGMTGVLRDDLIQKWLQKQNPSELEYQIALKNFRLSCAGWSVGTYVLGIGDRHNDNVMITSKGHLFHIDFGKYLGDAQMFGSFRRDRVPFLLTNDMLYAINAGESTKSAFFQQFVDCCCNAFNIIRKHSTLFVNLMQLMLYSSIPGLTRDSIAYMYQNFCKFPKLNFLVHTVVQGQRKTGHLSSGQILSFVPQTYTAQTDGTIQSVQVIDCEKWHVPAKVYMYKMKVERENVKVPSFVYRSYDEFCEFAESIYFRFPLIKMHSLPRGVTLRSNVRGVAVRRQSEIAQFIRSLFHYAEEISHSDLVYTFFHPIFRDEQADIKSKTQNLHHPENVSGEVKVQVEFRQGLLEIFINHARNLSLINGINLPDSYVKCYILPDKRGWSKKKTRVVRGTRDPTYNEMFVYRIPASQLKCKVLEISVWHYDLLKGNNFLGSITIPMADICDIPGLKMSDWFRLENRRFKT</sequence>
<dbReference type="InterPro" id="IPR000403">
    <property type="entry name" value="PI3/4_kinase_cat_dom"/>
</dbReference>
<dbReference type="Pfam" id="PF00794">
    <property type="entry name" value="PI3K_rbd"/>
    <property type="match status" value="1"/>
</dbReference>
<dbReference type="PROSITE" id="PS50195">
    <property type="entry name" value="PX"/>
    <property type="match status" value="1"/>
</dbReference>
<keyword evidence="5" id="KW-0443">Lipid metabolism</keyword>
<dbReference type="SMART" id="SM00239">
    <property type="entry name" value="C2"/>
    <property type="match status" value="1"/>
</dbReference>
<evidence type="ECO:0000259" key="12">
    <source>
        <dbReference type="PROSITE" id="PS51545"/>
    </source>
</evidence>
<dbReference type="SMART" id="SM00145">
    <property type="entry name" value="PI3Ka"/>
    <property type="match status" value="1"/>
</dbReference>
<dbReference type="PROSITE" id="PS51546">
    <property type="entry name" value="PI3K_RBD"/>
    <property type="match status" value="1"/>
</dbReference>
<dbReference type="SMART" id="SM00312">
    <property type="entry name" value="PX"/>
    <property type="match status" value="1"/>
</dbReference>
<dbReference type="Gene3D" id="3.10.20.90">
    <property type="entry name" value="Phosphatidylinositol 3-kinase Catalytic Subunit, Chain A, domain 1"/>
    <property type="match status" value="1"/>
</dbReference>
<evidence type="ECO:0000259" key="9">
    <source>
        <dbReference type="PROSITE" id="PS50004"/>
    </source>
</evidence>
<dbReference type="CDD" id="cd04012">
    <property type="entry name" value="C2A_PI3K_class_II"/>
    <property type="match status" value="1"/>
</dbReference>
<organism evidence="15 16">
    <name type="scientific">Trichinella spiralis</name>
    <name type="common">Trichina worm</name>
    <dbReference type="NCBI Taxonomy" id="6334"/>
    <lineage>
        <taxon>Eukaryota</taxon>
        <taxon>Metazoa</taxon>
        <taxon>Ecdysozoa</taxon>
        <taxon>Nematoda</taxon>
        <taxon>Enoplea</taxon>
        <taxon>Dorylaimia</taxon>
        <taxon>Trichinellida</taxon>
        <taxon>Trichinellidae</taxon>
        <taxon>Trichinella</taxon>
    </lineage>
</organism>
<gene>
    <name evidence="15" type="ORF">TSPI_10092</name>
</gene>
<keyword evidence="4" id="KW-0067">ATP-binding</keyword>
<dbReference type="InterPro" id="IPR001683">
    <property type="entry name" value="PX_dom"/>
</dbReference>
<keyword evidence="16" id="KW-1185">Reference proteome</keyword>
<evidence type="ECO:0000259" key="10">
    <source>
        <dbReference type="PROSITE" id="PS50195"/>
    </source>
</evidence>
<evidence type="ECO:0000256" key="7">
    <source>
        <dbReference type="ARBA" id="ARBA00029297"/>
    </source>
</evidence>
<keyword evidence="2" id="KW-0547">Nucleotide-binding</keyword>
<evidence type="ECO:0000256" key="2">
    <source>
        <dbReference type="ARBA" id="ARBA00022741"/>
    </source>
</evidence>
<dbReference type="EMBL" id="JBEUSY010000467">
    <property type="protein sequence ID" value="KAL1230933.1"/>
    <property type="molecule type" value="Genomic_DNA"/>
</dbReference>
<dbReference type="InterPro" id="IPR001263">
    <property type="entry name" value="PI3K_accessory_dom"/>
</dbReference>
<dbReference type="InterPro" id="IPR002420">
    <property type="entry name" value="PI3K-type_C2_dom"/>
</dbReference>
<dbReference type="PROSITE" id="PS51545">
    <property type="entry name" value="PIK_HELICAL"/>
    <property type="match status" value="1"/>
</dbReference>
<dbReference type="PROSITE" id="PS51547">
    <property type="entry name" value="C2_PI3K"/>
    <property type="match status" value="1"/>
</dbReference>
<dbReference type="Pfam" id="PF00454">
    <property type="entry name" value="PI3_PI4_kinase"/>
    <property type="match status" value="1"/>
</dbReference>
<dbReference type="InterPro" id="IPR036871">
    <property type="entry name" value="PX_dom_sf"/>
</dbReference>
<dbReference type="SUPFAM" id="SSF49562">
    <property type="entry name" value="C2 domain (Calcium/lipid-binding domain, CaLB)"/>
    <property type="match status" value="2"/>
</dbReference>